<organism evidence="4 5">
    <name type="scientific">Saccharothrix australiensis</name>
    <dbReference type="NCBI Taxonomy" id="2072"/>
    <lineage>
        <taxon>Bacteria</taxon>
        <taxon>Bacillati</taxon>
        <taxon>Actinomycetota</taxon>
        <taxon>Actinomycetes</taxon>
        <taxon>Pseudonocardiales</taxon>
        <taxon>Pseudonocardiaceae</taxon>
        <taxon>Saccharothrix</taxon>
    </lineage>
</organism>
<evidence type="ECO:0000256" key="3">
    <source>
        <dbReference type="SAM" id="SignalP"/>
    </source>
</evidence>
<evidence type="ECO:0008006" key="6">
    <source>
        <dbReference type="Google" id="ProtNLM"/>
    </source>
</evidence>
<sequence length="276" mass="28790">MTCRKLAILTLVACALLLAGPSASAREAVSPPSPEDYAAALDAARAPAAISVAKTNFRQVHGVEASEVRIADRGVAAYVLNPDFVRGAPDAPAGVLQYIAVTATADSGARATLRAGPEEGGRWTVGSASSGDDEEALSKRIGPDSVLLNEPQINGWYELTPTGVVLLQASLPQSPVGAFVPLAEYQRQVRARYGDKLPGSDYQRNQGLGFTQNPAPPTDQRSSDASASDRGPSTAVVLLVVAAVLVVSVGAVLLFRRSRYSHRRSTPTSEGSSPSK</sequence>
<evidence type="ECO:0000256" key="1">
    <source>
        <dbReference type="SAM" id="MobiDB-lite"/>
    </source>
</evidence>
<keyword evidence="5" id="KW-1185">Reference proteome</keyword>
<proteinExistence type="predicted"/>
<dbReference type="Proteomes" id="UP000282084">
    <property type="component" value="Unassembled WGS sequence"/>
</dbReference>
<keyword evidence="2" id="KW-0812">Transmembrane</keyword>
<name>A0A495W211_9PSEU</name>
<feature type="region of interest" description="Disordered" evidence="1">
    <location>
        <begin position="195"/>
        <end position="229"/>
    </location>
</feature>
<feature type="compositionally biased region" description="Polar residues" evidence="1">
    <location>
        <begin position="202"/>
        <end position="213"/>
    </location>
</feature>
<comment type="caution">
    <text evidence="4">The sequence shown here is derived from an EMBL/GenBank/DDBJ whole genome shotgun (WGS) entry which is preliminary data.</text>
</comment>
<gene>
    <name evidence="4" type="ORF">C8E97_3828</name>
</gene>
<dbReference type="AlphaFoldDB" id="A0A495W211"/>
<evidence type="ECO:0000256" key="2">
    <source>
        <dbReference type="SAM" id="Phobius"/>
    </source>
</evidence>
<feature type="signal peptide" evidence="3">
    <location>
        <begin position="1"/>
        <end position="25"/>
    </location>
</feature>
<dbReference type="RefSeq" id="WP_121006919.1">
    <property type="nucleotide sequence ID" value="NZ_RBXO01000001.1"/>
</dbReference>
<keyword evidence="3" id="KW-0732">Signal</keyword>
<evidence type="ECO:0000313" key="4">
    <source>
        <dbReference type="EMBL" id="RKT55170.1"/>
    </source>
</evidence>
<feature type="chain" id="PRO_5019712430" description="LPXTG-motif cell wall-anchored protein" evidence="3">
    <location>
        <begin position="26"/>
        <end position="276"/>
    </location>
</feature>
<feature type="transmembrane region" description="Helical" evidence="2">
    <location>
        <begin position="235"/>
        <end position="255"/>
    </location>
</feature>
<dbReference type="EMBL" id="RBXO01000001">
    <property type="protein sequence ID" value="RKT55170.1"/>
    <property type="molecule type" value="Genomic_DNA"/>
</dbReference>
<evidence type="ECO:0000313" key="5">
    <source>
        <dbReference type="Proteomes" id="UP000282084"/>
    </source>
</evidence>
<protein>
    <recommendedName>
        <fullName evidence="6">LPXTG-motif cell wall-anchored protein</fullName>
    </recommendedName>
</protein>
<accession>A0A495W211</accession>
<feature type="region of interest" description="Disordered" evidence="1">
    <location>
        <begin position="115"/>
        <end position="138"/>
    </location>
</feature>
<dbReference type="OrthoDB" id="3470164at2"/>
<keyword evidence="2" id="KW-1133">Transmembrane helix</keyword>
<reference evidence="4 5" key="1">
    <citation type="submission" date="2018-10" db="EMBL/GenBank/DDBJ databases">
        <title>Sequencing the genomes of 1000 actinobacteria strains.</title>
        <authorList>
            <person name="Klenk H.-P."/>
        </authorList>
    </citation>
    <scope>NUCLEOTIDE SEQUENCE [LARGE SCALE GENOMIC DNA]</scope>
    <source>
        <strain evidence="4 5">DSM 43800</strain>
    </source>
</reference>
<keyword evidence="2" id="KW-0472">Membrane</keyword>